<feature type="domain" description="Dockerin" evidence="1">
    <location>
        <begin position="1332"/>
        <end position="1398"/>
    </location>
</feature>
<dbReference type="GO" id="GO:0005509">
    <property type="term" value="F:calcium ion binding"/>
    <property type="evidence" value="ECO:0007669"/>
    <property type="project" value="InterPro"/>
</dbReference>
<dbReference type="SUPFAM" id="SSF49313">
    <property type="entry name" value="Cadherin-like"/>
    <property type="match status" value="1"/>
</dbReference>
<dbReference type="RefSeq" id="WP_096920228.1">
    <property type="nucleotide sequence ID" value="NZ_CP029487.1"/>
</dbReference>
<dbReference type="SUPFAM" id="SSF63446">
    <property type="entry name" value="Type I dockerin domain"/>
    <property type="match status" value="1"/>
</dbReference>
<gene>
    <name evidence="2" type="ORF">CPZ25_008885</name>
</gene>
<dbReference type="Pfam" id="PF05345">
    <property type="entry name" value="He_PIG"/>
    <property type="match status" value="1"/>
</dbReference>
<dbReference type="GO" id="GO:0016020">
    <property type="term" value="C:membrane"/>
    <property type="evidence" value="ECO:0007669"/>
    <property type="project" value="InterPro"/>
</dbReference>
<evidence type="ECO:0000259" key="1">
    <source>
        <dbReference type="PROSITE" id="PS51766"/>
    </source>
</evidence>
<dbReference type="PROSITE" id="PS51766">
    <property type="entry name" value="DOCKERIN"/>
    <property type="match status" value="1"/>
</dbReference>
<dbReference type="Gene3D" id="1.10.1330.10">
    <property type="entry name" value="Dockerin domain"/>
    <property type="match status" value="1"/>
</dbReference>
<dbReference type="Proteomes" id="UP000218387">
    <property type="component" value="Chromosome"/>
</dbReference>
<dbReference type="GO" id="GO:0000272">
    <property type="term" value="P:polysaccharide catabolic process"/>
    <property type="evidence" value="ECO:0007669"/>
    <property type="project" value="InterPro"/>
</dbReference>
<dbReference type="InterPro" id="IPR016134">
    <property type="entry name" value="Dockerin_dom"/>
</dbReference>
<evidence type="ECO:0000313" key="3">
    <source>
        <dbReference type="Proteomes" id="UP000218387"/>
    </source>
</evidence>
<dbReference type="Gene3D" id="2.60.40.10">
    <property type="entry name" value="Immunoglobulins"/>
    <property type="match status" value="1"/>
</dbReference>
<accession>A0A4P9C7K0</accession>
<dbReference type="Pfam" id="PF18657">
    <property type="entry name" value="YDG"/>
    <property type="match status" value="1"/>
</dbReference>
<dbReference type="GO" id="GO:0004553">
    <property type="term" value="F:hydrolase activity, hydrolyzing O-glycosyl compounds"/>
    <property type="evidence" value="ECO:0007669"/>
    <property type="project" value="InterPro"/>
</dbReference>
<protein>
    <recommendedName>
        <fullName evidence="1">Dockerin domain-containing protein</fullName>
    </recommendedName>
</protein>
<dbReference type="EMBL" id="CP029487">
    <property type="protein sequence ID" value="QCT71440.1"/>
    <property type="molecule type" value="Genomic_DNA"/>
</dbReference>
<proteinExistence type="predicted"/>
<name>A0A4P9C7K0_EUBML</name>
<reference evidence="2 3" key="1">
    <citation type="submission" date="2018-05" db="EMBL/GenBank/DDBJ databases">
        <title>Genome comparison of Eubacterium sp.</title>
        <authorList>
            <person name="Feng Y."/>
            <person name="Sanchez-Andrea I."/>
            <person name="Stams A.J.M."/>
            <person name="De Vos W.M."/>
        </authorList>
    </citation>
    <scope>NUCLEOTIDE SEQUENCE [LARGE SCALE GENOMIC DNA]</scope>
    <source>
        <strain evidence="2 3">YI</strain>
    </source>
</reference>
<dbReference type="KEGG" id="emt:CPZ25_008885"/>
<dbReference type="InterPro" id="IPR015919">
    <property type="entry name" value="Cadherin-like_sf"/>
</dbReference>
<dbReference type="InterPro" id="IPR002105">
    <property type="entry name" value="Dockerin_1_rpt"/>
</dbReference>
<dbReference type="InterPro" id="IPR036439">
    <property type="entry name" value="Dockerin_dom_sf"/>
</dbReference>
<evidence type="ECO:0000313" key="2">
    <source>
        <dbReference type="EMBL" id="QCT71440.1"/>
    </source>
</evidence>
<dbReference type="CDD" id="cd14253">
    <property type="entry name" value="Dockerin"/>
    <property type="match status" value="1"/>
</dbReference>
<organism evidence="2 3">
    <name type="scientific">Eubacterium maltosivorans</name>
    <dbReference type="NCBI Taxonomy" id="2041044"/>
    <lineage>
        <taxon>Bacteria</taxon>
        <taxon>Bacillati</taxon>
        <taxon>Bacillota</taxon>
        <taxon>Clostridia</taxon>
        <taxon>Eubacteriales</taxon>
        <taxon>Eubacteriaceae</taxon>
        <taxon>Eubacterium</taxon>
    </lineage>
</organism>
<dbReference type="InterPro" id="IPR041248">
    <property type="entry name" value="YDG"/>
</dbReference>
<keyword evidence="3" id="KW-1185">Reference proteome</keyword>
<sequence length="1398" mass="145843">MEKQMDKRKHFLKTLTILFFSMLLLLPTLMLEGKEARAAGVTETRSADISKGNVSVKNGEVVRVYQTTPTAEYNVDVEENATATVILEKLNVVQSSEVGKTSSPVRIKKNAEATVLLKGKNILKCSHNGSSTFYLQDGAQCIIEDYGNNDGEVEVSAQIPEDQQMKNVILGASAQSHSALTINSGSVKAVSRDYAPAIGATAGNDKDGGSTLDLTINGGTVEAQTEGWGAAIGTQGDVPANQENTVNVTINGGKVIGGNYTRDVSPEPGKKRGGAVIGTGYGGYAKQKVTLNIPADSTADLNLTSAYGGAAIGGSGSWNSQTGTPNGNTSTSEYVEANIAGGNTKIVVAGQAPGIGVGAGAAADQKVKVDISGGNIETVNDASTNNGRGPGIGIGLFTQKAAFDCNISGGLISSLSMDDEKGIPVNTPAIGIAGKYKENTTITTENAKNNTFNLNVTGGTINAETRSTDTSIPDIGTIANNTFNVKVDGGSLNAVNQRMDVTAKNSQNQNVYPATVSIGGITEEKTKVQNAAIDSKDYGKDLTAQSGKLYLWTTPGQNKVFTATAENDPKAYTSQKINLAYNSGFTFAEPNVVLKKTTSPEELGSSSIKSIAENSVTMQVDGVTADAPVMLQAFEHGASTPVGQAQAYEAGKSEYTFSGLTKNKLYDIKALVNENDSYWRTQKEALVVKPFEYAPSLPNAKLKGAYQASVAIEGGSFTYALADGAVLPEGLSFSTNGALSGTPTQAGTFTFDVIATATDEGIAANNSRTASVSLKVEPVKVTVSAVDLAGQPLSCGCEVTSTAVNGNAAVGDTVLFTAIPCPLHDFVKFNLNANDVQATTGSGKFTYSYVVKAEDTELNMKAFMTESEKRITKIERVGDEKNLTLFANDEKNESAAQLKAFVNNQIVLKATYNDGEEKIGKASKLGLGWATNTVFSPKGGTYQYSVSASDSNVTQAVTVNTVTAELNTLNDVILPVNAEGYSTIAELGLPETIGCTYQAGVSVNSADRELAISWSTEIPENFGKTATVAPVVFEGSAAVPVWATIGSDAVSVNVNISDRVVLSPVISIEDKVYDGTKSANFKETPALDPEALTEGADVQLSGIPKAEFVSADAGKNIPVKVSGLSLTGSDAGKYILDFSQATGNITPAAITLSGISMEDKTVTEDGNTQTIEIKGTLPEGVSVSYSYLREGASEAVELPPSAAGTYTVTAAFKTDANHVVEPQTMSAKLVIEAKSEGLVLEEITTGLTEEQAAGMNAVVLKNGEAIQIGDTVAVGDTLTYQLSAADVRNAYVPYSFTMNGESIPLVKLAEGKGYSAEYTVKEGDTALKADAKCVLLGNFSGDDKINIIDAQQVAQASASGGAQEAVKQASGDVNFDGKVNIIDAQRIAQYAADVNMIF</sequence>
<dbReference type="InterPro" id="IPR013783">
    <property type="entry name" value="Ig-like_fold"/>
</dbReference>
<dbReference type="Pfam" id="PF00404">
    <property type="entry name" value="Dockerin_1"/>
    <property type="match status" value="1"/>
</dbReference>